<dbReference type="GO" id="GO:0006457">
    <property type="term" value="P:protein folding"/>
    <property type="evidence" value="ECO:0007669"/>
    <property type="project" value="TreeGrafter"/>
</dbReference>
<accession>A0A1B6CDW0</accession>
<feature type="domain" description="Thioredoxin" evidence="2">
    <location>
        <begin position="15"/>
        <end position="144"/>
    </location>
</feature>
<dbReference type="Pfam" id="PF00085">
    <property type="entry name" value="Thioredoxin"/>
    <property type="match status" value="1"/>
</dbReference>
<protein>
    <recommendedName>
        <fullName evidence="2">Thioredoxin domain-containing protein</fullName>
    </recommendedName>
</protein>
<dbReference type="PANTHER" id="PTHR46295:SF1">
    <property type="entry name" value="ENDOPLASMIC RETICULUM RESIDENT PROTEIN 44"/>
    <property type="match status" value="1"/>
</dbReference>
<evidence type="ECO:0000259" key="2">
    <source>
        <dbReference type="PROSITE" id="PS51352"/>
    </source>
</evidence>
<name>A0A1B6CDW0_9HEMI</name>
<evidence type="ECO:0000313" key="3">
    <source>
        <dbReference type="EMBL" id="JAS11581.1"/>
    </source>
</evidence>
<dbReference type="CDD" id="cd03070">
    <property type="entry name" value="PDI_b_ERp44"/>
    <property type="match status" value="1"/>
</dbReference>
<feature type="region of interest" description="Disordered" evidence="1">
    <location>
        <begin position="368"/>
        <end position="397"/>
    </location>
</feature>
<dbReference type="InterPro" id="IPR013766">
    <property type="entry name" value="Thioredoxin_domain"/>
</dbReference>
<reference evidence="3" key="1">
    <citation type="submission" date="2015-12" db="EMBL/GenBank/DDBJ databases">
        <title>De novo transcriptome assembly of four potential Pierce s Disease insect vectors from Arizona vineyards.</title>
        <authorList>
            <person name="Tassone E.E."/>
        </authorList>
    </citation>
    <scope>NUCLEOTIDE SEQUENCE</scope>
</reference>
<dbReference type="PANTHER" id="PTHR46295">
    <property type="entry name" value="ENDOPLASMIC RETICULUM RESIDENT PROTEIN 44"/>
    <property type="match status" value="1"/>
</dbReference>
<dbReference type="SUPFAM" id="SSF52833">
    <property type="entry name" value="Thioredoxin-like"/>
    <property type="match status" value="3"/>
</dbReference>
<dbReference type="Pfam" id="PF13848">
    <property type="entry name" value="Thioredoxin_6"/>
    <property type="match status" value="1"/>
</dbReference>
<evidence type="ECO:0000256" key="1">
    <source>
        <dbReference type="SAM" id="MobiDB-lite"/>
    </source>
</evidence>
<dbReference type="GO" id="GO:0005789">
    <property type="term" value="C:endoplasmic reticulum membrane"/>
    <property type="evidence" value="ECO:0007669"/>
    <property type="project" value="TreeGrafter"/>
</dbReference>
<dbReference type="EMBL" id="GEDC01025717">
    <property type="protein sequence ID" value="JAS11581.1"/>
    <property type="molecule type" value="Transcribed_RNA"/>
</dbReference>
<sequence length="408" mass="46944">MDILSSFYIPSLKCTLVLHLFISYLFYNPTDSGAVALTQSTIDTTLASNELVFINFYADWCRFSNLLAPIFDEAADKVKAEFPQAGQVVMGKVDCDKENSIATRFHITKYPTLKVIQNGQPQKREYRGQRSAEAFLEFVKKQLEDPIKEFQDLNDLKNLDSKKRIIIGFFDHKDVPEYNVFRRVATNLKDDCQFHVGFGEVVARMHPPGQNIVVFRPDIALSNERDETFNGSLQNYDEVKIWMSERCVPLVREITFENAEEFTEEGLPFLILFHKPGDDESIKRYKDVCQSLIHEKQNINFLTADGERFAHPLQHLGKSQSDLPLIAIDSFRHMYLFKDFEEVDIPGKLEQFIKDLYSGKLHREFHYGPDPDVPQVEGKTGPPTTPPDSAFKNLGPSNKRYTLLRDEL</sequence>
<proteinExistence type="predicted"/>
<dbReference type="AlphaFoldDB" id="A0A1B6CDW0"/>
<gene>
    <name evidence="3" type="ORF">g.10677</name>
</gene>
<dbReference type="Gene3D" id="3.40.30.10">
    <property type="entry name" value="Glutaredoxin"/>
    <property type="match status" value="3"/>
</dbReference>
<dbReference type="InterPro" id="IPR041870">
    <property type="entry name" value="ERp44_PDI_b_1"/>
</dbReference>
<dbReference type="InterPro" id="IPR036249">
    <property type="entry name" value="Thioredoxin-like_sf"/>
</dbReference>
<dbReference type="InterPro" id="IPR052643">
    <property type="entry name" value="ERP44"/>
</dbReference>
<dbReference type="CDD" id="cd02996">
    <property type="entry name" value="PDI_a_ERp44"/>
    <property type="match status" value="1"/>
</dbReference>
<dbReference type="GO" id="GO:0005793">
    <property type="term" value="C:endoplasmic reticulum-Golgi intermediate compartment"/>
    <property type="evidence" value="ECO:0007669"/>
    <property type="project" value="TreeGrafter"/>
</dbReference>
<dbReference type="GO" id="GO:0003756">
    <property type="term" value="F:protein disulfide isomerase activity"/>
    <property type="evidence" value="ECO:0007669"/>
    <property type="project" value="TreeGrafter"/>
</dbReference>
<dbReference type="PROSITE" id="PS51352">
    <property type="entry name" value="THIOREDOXIN_2"/>
    <property type="match status" value="1"/>
</dbReference>
<organism evidence="3">
    <name type="scientific">Clastoptera arizonana</name>
    <name type="common">Arizona spittle bug</name>
    <dbReference type="NCBI Taxonomy" id="38151"/>
    <lineage>
        <taxon>Eukaryota</taxon>
        <taxon>Metazoa</taxon>
        <taxon>Ecdysozoa</taxon>
        <taxon>Arthropoda</taxon>
        <taxon>Hexapoda</taxon>
        <taxon>Insecta</taxon>
        <taxon>Pterygota</taxon>
        <taxon>Neoptera</taxon>
        <taxon>Paraneoptera</taxon>
        <taxon>Hemiptera</taxon>
        <taxon>Auchenorrhyncha</taxon>
        <taxon>Cercopoidea</taxon>
        <taxon>Clastopteridae</taxon>
        <taxon>Clastoptera</taxon>
    </lineage>
</organism>